<keyword evidence="4 7" id="KW-0472">Membrane</keyword>
<feature type="transmembrane region" description="Helical" evidence="7">
    <location>
        <begin position="67"/>
        <end position="86"/>
    </location>
</feature>
<sequence>MNNIDRPWVDSANKGMQVTFVALLVISLAIAGVNETWWEAIFVGVSTSLIGITVIRLKPQSRLTQHIVAVGLMLYSALQIHQMHGLVEMHFGVFVLLSFLAYYRNWHVYISAIIVVVLHHVSFFFLQKNGVPVYVLLDGGLAFWLIGVHALYAVLQASMLGKMANDNRKESLATASLVSSVETIMQDKKAIDLTIRANEQMGSTSVPAFNNLLDLFNGLITNMRLAAQQIVHNSTSNSQYNTSLRQAKEKSIQEVAHIEVSSQEMMQSTNAMNNNNEQVKSASDKARANTEDAQQTMAQTHNDVTQLGEKLEQTSATIQKLAADCQDISKVLETIQSIADQTNLLALNAAIEAARAGEHGRGFAVVADEVRTLASRTKSSTEEINEIIVNLVSSSKESSSSMTNCVELSQVTSAHTGSVSELISEIQHNIQEVSDSVALMSQSCEQQACNSDVIHHAALTLKESNSTELDTIAAMNQDAQVLNDMSEALNRQLSSFRS</sequence>
<dbReference type="AlphaFoldDB" id="A0A857JM66"/>
<dbReference type="Pfam" id="PF00015">
    <property type="entry name" value="MCPsignal"/>
    <property type="match status" value="1"/>
</dbReference>
<evidence type="ECO:0000256" key="1">
    <source>
        <dbReference type="ARBA" id="ARBA00004141"/>
    </source>
</evidence>
<accession>A0A857JM66</accession>
<feature type="transmembrane region" description="Helical" evidence="7">
    <location>
        <begin position="106"/>
        <end position="126"/>
    </location>
</feature>
<evidence type="ECO:0000313" key="9">
    <source>
        <dbReference type="EMBL" id="QHJ12606.1"/>
    </source>
</evidence>
<keyword evidence="5 6" id="KW-0807">Transducer</keyword>
<dbReference type="PANTHER" id="PTHR32089:SF119">
    <property type="entry name" value="METHYL-ACCEPTING CHEMOTAXIS PROTEIN CTPL"/>
    <property type="match status" value="1"/>
</dbReference>
<name>A0A857JM66_9ALTE</name>
<feature type="transmembrane region" description="Helical" evidence="7">
    <location>
        <begin position="12"/>
        <end position="31"/>
    </location>
</feature>
<dbReference type="EMBL" id="CP047656">
    <property type="protein sequence ID" value="QHJ12606.1"/>
    <property type="molecule type" value="Genomic_DNA"/>
</dbReference>
<keyword evidence="2 7" id="KW-0812">Transmembrane</keyword>
<dbReference type="GO" id="GO:0006935">
    <property type="term" value="P:chemotaxis"/>
    <property type="evidence" value="ECO:0007669"/>
    <property type="project" value="UniProtKB-ARBA"/>
</dbReference>
<keyword evidence="10" id="KW-1185">Reference proteome</keyword>
<evidence type="ECO:0000256" key="6">
    <source>
        <dbReference type="PROSITE-ProRule" id="PRU00284"/>
    </source>
</evidence>
<evidence type="ECO:0000256" key="3">
    <source>
        <dbReference type="ARBA" id="ARBA00022989"/>
    </source>
</evidence>
<dbReference type="CDD" id="cd11386">
    <property type="entry name" value="MCP_signal"/>
    <property type="match status" value="1"/>
</dbReference>
<dbReference type="Proteomes" id="UP000464524">
    <property type="component" value="Chromosome"/>
</dbReference>
<dbReference type="KEGG" id="pmes:FX988_02864"/>
<evidence type="ECO:0000259" key="8">
    <source>
        <dbReference type="PROSITE" id="PS50111"/>
    </source>
</evidence>
<dbReference type="InterPro" id="IPR004089">
    <property type="entry name" value="MCPsignal_dom"/>
</dbReference>
<evidence type="ECO:0000313" key="10">
    <source>
        <dbReference type="Proteomes" id="UP000464524"/>
    </source>
</evidence>
<organism evidence="9 10">
    <name type="scientific">Paraglaciecola mesophila</name>
    <dbReference type="NCBI Taxonomy" id="197222"/>
    <lineage>
        <taxon>Bacteria</taxon>
        <taxon>Pseudomonadati</taxon>
        <taxon>Pseudomonadota</taxon>
        <taxon>Gammaproteobacteria</taxon>
        <taxon>Alteromonadales</taxon>
        <taxon>Alteromonadaceae</taxon>
        <taxon>Paraglaciecola</taxon>
    </lineage>
</organism>
<dbReference type="GO" id="GO:0007165">
    <property type="term" value="P:signal transduction"/>
    <property type="evidence" value="ECO:0007669"/>
    <property type="project" value="UniProtKB-KW"/>
</dbReference>
<dbReference type="PANTHER" id="PTHR32089">
    <property type="entry name" value="METHYL-ACCEPTING CHEMOTAXIS PROTEIN MCPB"/>
    <property type="match status" value="1"/>
</dbReference>
<evidence type="ECO:0000256" key="2">
    <source>
        <dbReference type="ARBA" id="ARBA00022692"/>
    </source>
</evidence>
<dbReference type="Gene3D" id="1.10.287.950">
    <property type="entry name" value="Methyl-accepting chemotaxis protein"/>
    <property type="match status" value="1"/>
</dbReference>
<keyword evidence="3 7" id="KW-1133">Transmembrane helix</keyword>
<dbReference type="OrthoDB" id="2489132at2"/>
<evidence type="ECO:0000256" key="7">
    <source>
        <dbReference type="SAM" id="Phobius"/>
    </source>
</evidence>
<dbReference type="GO" id="GO:0016020">
    <property type="term" value="C:membrane"/>
    <property type="evidence" value="ECO:0007669"/>
    <property type="project" value="UniProtKB-SubCell"/>
</dbReference>
<dbReference type="SUPFAM" id="SSF58104">
    <property type="entry name" value="Methyl-accepting chemotaxis protein (MCP) signaling domain"/>
    <property type="match status" value="1"/>
</dbReference>
<dbReference type="PROSITE" id="PS50111">
    <property type="entry name" value="CHEMOTAXIS_TRANSDUC_2"/>
    <property type="match status" value="1"/>
</dbReference>
<feature type="transmembrane region" description="Helical" evidence="7">
    <location>
        <begin position="37"/>
        <end position="55"/>
    </location>
</feature>
<proteinExistence type="predicted"/>
<protein>
    <submittedName>
        <fullName evidence="9">Methyl-accepting chemotaxis protein McpH</fullName>
    </submittedName>
</protein>
<comment type="subcellular location">
    <subcellularLocation>
        <location evidence="1">Membrane</location>
        <topology evidence="1">Multi-pass membrane protein</topology>
    </subcellularLocation>
</comment>
<evidence type="ECO:0000256" key="5">
    <source>
        <dbReference type="ARBA" id="ARBA00023224"/>
    </source>
</evidence>
<feature type="domain" description="Methyl-accepting transducer" evidence="8">
    <location>
        <begin position="226"/>
        <end position="462"/>
    </location>
</feature>
<gene>
    <name evidence="9" type="ORF">FX988_02864</name>
</gene>
<dbReference type="RefSeq" id="WP_160180789.1">
    <property type="nucleotide sequence ID" value="NZ_CP047656.1"/>
</dbReference>
<feature type="transmembrane region" description="Helical" evidence="7">
    <location>
        <begin position="133"/>
        <end position="155"/>
    </location>
</feature>
<reference evidence="9 10" key="1">
    <citation type="submission" date="2019-12" db="EMBL/GenBank/DDBJ databases">
        <title>Genome sequencing and assembly of endphytes of Porphyra tenera.</title>
        <authorList>
            <person name="Park J.M."/>
            <person name="Shin R."/>
            <person name="Jo S.H."/>
        </authorList>
    </citation>
    <scope>NUCLEOTIDE SEQUENCE [LARGE SCALE GENOMIC DNA]</scope>
    <source>
        <strain evidence="9 10">GPM4</strain>
    </source>
</reference>
<dbReference type="SMART" id="SM00283">
    <property type="entry name" value="MA"/>
    <property type="match status" value="1"/>
</dbReference>
<evidence type="ECO:0000256" key="4">
    <source>
        <dbReference type="ARBA" id="ARBA00023136"/>
    </source>
</evidence>